<dbReference type="EMBL" id="LAZR01000422">
    <property type="protein sequence ID" value="KKN69637.1"/>
    <property type="molecule type" value="Genomic_DNA"/>
</dbReference>
<feature type="transmembrane region" description="Helical" evidence="1">
    <location>
        <begin position="7"/>
        <end position="28"/>
    </location>
</feature>
<proteinExistence type="predicted"/>
<evidence type="ECO:0008006" key="3">
    <source>
        <dbReference type="Google" id="ProtNLM"/>
    </source>
</evidence>
<comment type="caution">
    <text evidence="2">The sequence shown here is derived from an EMBL/GenBank/DDBJ whole genome shotgun (WGS) entry which is preliminary data.</text>
</comment>
<evidence type="ECO:0000313" key="2">
    <source>
        <dbReference type="EMBL" id="KKN69637.1"/>
    </source>
</evidence>
<organism evidence="2">
    <name type="scientific">marine sediment metagenome</name>
    <dbReference type="NCBI Taxonomy" id="412755"/>
    <lineage>
        <taxon>unclassified sequences</taxon>
        <taxon>metagenomes</taxon>
        <taxon>ecological metagenomes</taxon>
    </lineage>
</organism>
<reference evidence="2" key="1">
    <citation type="journal article" date="2015" name="Nature">
        <title>Complex archaea that bridge the gap between prokaryotes and eukaryotes.</title>
        <authorList>
            <person name="Spang A."/>
            <person name="Saw J.H."/>
            <person name="Jorgensen S.L."/>
            <person name="Zaremba-Niedzwiedzka K."/>
            <person name="Martijn J."/>
            <person name="Lind A.E."/>
            <person name="van Eijk R."/>
            <person name="Schleper C."/>
            <person name="Guy L."/>
            <person name="Ettema T.J."/>
        </authorList>
    </citation>
    <scope>NUCLEOTIDE SEQUENCE</scope>
</reference>
<feature type="transmembrane region" description="Helical" evidence="1">
    <location>
        <begin position="34"/>
        <end position="56"/>
    </location>
</feature>
<protein>
    <recommendedName>
        <fullName evidence="3">Major facilitator superfamily (MFS) profile domain-containing protein</fullName>
    </recommendedName>
</protein>
<keyword evidence="1" id="KW-1133">Transmembrane helix</keyword>
<sequence>MISEIKVLGLFELTIGIICFIFVGLVISELIRNFEWFILIPGIFIFAYGILCIFAWSHNWRKHEA</sequence>
<evidence type="ECO:0000256" key="1">
    <source>
        <dbReference type="SAM" id="Phobius"/>
    </source>
</evidence>
<keyword evidence="1" id="KW-0812">Transmembrane</keyword>
<accession>A0A0F9T436</accession>
<name>A0A0F9T436_9ZZZZ</name>
<dbReference type="AlphaFoldDB" id="A0A0F9T436"/>
<keyword evidence="1" id="KW-0472">Membrane</keyword>
<gene>
    <name evidence="2" type="ORF">LCGC14_0439400</name>
</gene>